<evidence type="ECO:0008006" key="2">
    <source>
        <dbReference type="Google" id="ProtNLM"/>
    </source>
</evidence>
<protein>
    <recommendedName>
        <fullName evidence="2">GATA-type domain-containing protein</fullName>
    </recommendedName>
</protein>
<gene>
    <name evidence="1" type="ORF">S06H3_47090</name>
</gene>
<proteinExistence type="predicted"/>
<organism evidence="1">
    <name type="scientific">marine sediment metagenome</name>
    <dbReference type="NCBI Taxonomy" id="412755"/>
    <lineage>
        <taxon>unclassified sequences</taxon>
        <taxon>metagenomes</taxon>
        <taxon>ecological metagenomes</taxon>
    </lineage>
</organism>
<name>X1Q385_9ZZZZ</name>
<dbReference type="EMBL" id="BARV01029545">
    <property type="protein sequence ID" value="GAI45530.1"/>
    <property type="molecule type" value="Genomic_DNA"/>
</dbReference>
<accession>X1Q385</accession>
<evidence type="ECO:0000313" key="1">
    <source>
        <dbReference type="EMBL" id="GAI45530.1"/>
    </source>
</evidence>
<reference evidence="1" key="1">
    <citation type="journal article" date="2014" name="Front. Microbiol.">
        <title>High frequency of phylogenetically diverse reductive dehalogenase-homologous genes in deep subseafloor sedimentary metagenomes.</title>
        <authorList>
            <person name="Kawai M."/>
            <person name="Futagami T."/>
            <person name="Toyoda A."/>
            <person name="Takaki Y."/>
            <person name="Nishi S."/>
            <person name="Hori S."/>
            <person name="Arai W."/>
            <person name="Tsubouchi T."/>
            <person name="Morono Y."/>
            <person name="Uchiyama I."/>
            <person name="Ito T."/>
            <person name="Fujiyama A."/>
            <person name="Inagaki F."/>
            <person name="Takami H."/>
        </authorList>
    </citation>
    <scope>NUCLEOTIDE SEQUENCE</scope>
    <source>
        <strain evidence="1">Expedition CK06-06</strain>
    </source>
</reference>
<dbReference type="AlphaFoldDB" id="X1Q385"/>
<sequence length="60" mass="6576">MKQTLFDTKGTAVPSKCIDCGVILGNYSYWFEGEGPLCHICNSKRLKDRGDLPGRKVNGG</sequence>
<comment type="caution">
    <text evidence="1">The sequence shown here is derived from an EMBL/GenBank/DDBJ whole genome shotgun (WGS) entry which is preliminary data.</text>
</comment>